<sequence>MNRRLTLVLALCIALSTMSGAGFAAKRPIIDFRIPAPEGMCQLNPQDDGIVGEVYEDNRLKMAQTRNLLIALFFPCEILALENLADQPDITPRWISVYSHNMTNGELVKSPLAPDQSRLSMENAFRAMNVEGSYVNAALEDLIPKMETGVTFETGPLTEIVRSKDPEILYVKMFTRAQADEHLVETRSVVAFTQVGGYDVSITSTITKGSNGDYTRLLNESRVMAKALRAESTFTSE</sequence>
<accession>A0A8J3GLL5</accession>
<dbReference type="RefSeq" id="WP_189504887.1">
    <property type="nucleotide sequence ID" value="NZ_BMZQ01000002.1"/>
</dbReference>
<protein>
    <submittedName>
        <fullName evidence="2">Uncharacterized protein</fullName>
    </submittedName>
</protein>
<dbReference type="Proteomes" id="UP000630142">
    <property type="component" value="Unassembled WGS sequence"/>
</dbReference>
<feature type="signal peptide" evidence="1">
    <location>
        <begin position="1"/>
        <end position="24"/>
    </location>
</feature>
<dbReference type="AlphaFoldDB" id="A0A8J3GLL5"/>
<proteinExistence type="predicted"/>
<reference evidence="2" key="2">
    <citation type="submission" date="2020-09" db="EMBL/GenBank/DDBJ databases">
        <authorList>
            <person name="Sun Q."/>
            <person name="Kim S."/>
        </authorList>
    </citation>
    <scope>NUCLEOTIDE SEQUENCE</scope>
    <source>
        <strain evidence="2">KCTC 42249</strain>
    </source>
</reference>
<comment type="caution">
    <text evidence="2">The sequence shown here is derived from an EMBL/GenBank/DDBJ whole genome shotgun (WGS) entry which is preliminary data.</text>
</comment>
<evidence type="ECO:0000313" key="3">
    <source>
        <dbReference type="Proteomes" id="UP000630142"/>
    </source>
</evidence>
<evidence type="ECO:0000256" key="1">
    <source>
        <dbReference type="SAM" id="SignalP"/>
    </source>
</evidence>
<gene>
    <name evidence="2" type="ORF">GCM10016234_28320</name>
</gene>
<reference evidence="2" key="1">
    <citation type="journal article" date="2014" name="Int. J. Syst. Evol. Microbiol.">
        <title>Complete genome sequence of Corynebacterium casei LMG S-19264T (=DSM 44701T), isolated from a smear-ripened cheese.</title>
        <authorList>
            <consortium name="US DOE Joint Genome Institute (JGI-PGF)"/>
            <person name="Walter F."/>
            <person name="Albersmeier A."/>
            <person name="Kalinowski J."/>
            <person name="Ruckert C."/>
        </authorList>
    </citation>
    <scope>NUCLEOTIDE SEQUENCE</scope>
    <source>
        <strain evidence="2">KCTC 42249</strain>
    </source>
</reference>
<organism evidence="2 3">
    <name type="scientific">Tianweitania populi</name>
    <dbReference type="NCBI Taxonomy" id="1607949"/>
    <lineage>
        <taxon>Bacteria</taxon>
        <taxon>Pseudomonadati</taxon>
        <taxon>Pseudomonadota</taxon>
        <taxon>Alphaproteobacteria</taxon>
        <taxon>Hyphomicrobiales</taxon>
        <taxon>Phyllobacteriaceae</taxon>
        <taxon>Tianweitania</taxon>
    </lineage>
</organism>
<feature type="chain" id="PRO_5035304483" evidence="1">
    <location>
        <begin position="25"/>
        <end position="237"/>
    </location>
</feature>
<dbReference type="EMBL" id="BMZQ01000002">
    <property type="protein sequence ID" value="GHD18229.1"/>
    <property type="molecule type" value="Genomic_DNA"/>
</dbReference>
<name>A0A8J3GLL5_9HYPH</name>
<keyword evidence="1" id="KW-0732">Signal</keyword>
<keyword evidence="3" id="KW-1185">Reference proteome</keyword>
<evidence type="ECO:0000313" key="2">
    <source>
        <dbReference type="EMBL" id="GHD18229.1"/>
    </source>
</evidence>